<reference evidence="1" key="1">
    <citation type="journal article" date="2014" name="Genome Biol. Evol.">
        <title>Pangenome evidence for extensive interdomain horizontal transfer affecting lineage core and shell genes in uncultured planktonic thaumarchaeota and euryarchaeota.</title>
        <authorList>
            <person name="Deschamps P."/>
            <person name="Zivanovic Y."/>
            <person name="Moreira D."/>
            <person name="Rodriguez-Valera F."/>
            <person name="Lopez-Garcia P."/>
        </authorList>
    </citation>
    <scope>NUCLEOTIDE SEQUENCE</scope>
</reference>
<proteinExistence type="predicted"/>
<evidence type="ECO:0000313" key="1">
    <source>
        <dbReference type="EMBL" id="AIE96619.1"/>
    </source>
</evidence>
<accession>A0A075FZM2</accession>
<name>A0A075FZM2_9ARCH</name>
<dbReference type="AlphaFoldDB" id="A0A075FZM2"/>
<dbReference type="SUPFAM" id="SSF53335">
    <property type="entry name" value="S-adenosyl-L-methionine-dependent methyltransferases"/>
    <property type="match status" value="1"/>
</dbReference>
<sequence length="242" mass="28561">MADFDYQWKNLLGKEVLEKEEEKFECNNDRVKEFLHLTGIKPWYKKDSFIKNKTCLDAGCGPGRWTCAIQRLGAKKVDSFDLSEEAIKRCKEINPDAYMFDIWDLKPNPVYDFVLSWGVLHHTEKPREAFTKVASQVKKNGMLHVMIYNKENDWAYDGFRGETCVEKHKYWVTLSDKEKIKLCEDMVKKRRGNIHGWFDALNPTYNWSYSASEIEQWFEEEGFTEIKLKMVKQNINMNGILS</sequence>
<dbReference type="PANTHER" id="PTHR43861">
    <property type="entry name" value="TRANS-ACONITATE 2-METHYLTRANSFERASE-RELATED"/>
    <property type="match status" value="1"/>
</dbReference>
<dbReference type="CDD" id="cd02440">
    <property type="entry name" value="AdoMet_MTases"/>
    <property type="match status" value="1"/>
</dbReference>
<dbReference type="InterPro" id="IPR029063">
    <property type="entry name" value="SAM-dependent_MTases_sf"/>
</dbReference>
<organism evidence="1">
    <name type="scientific">uncultured marine thaumarchaeote AD1000_82_B05</name>
    <dbReference type="NCBI Taxonomy" id="1455944"/>
    <lineage>
        <taxon>Archaea</taxon>
        <taxon>Nitrososphaerota</taxon>
        <taxon>environmental samples</taxon>
    </lineage>
</organism>
<dbReference type="Gene3D" id="3.40.50.150">
    <property type="entry name" value="Vaccinia Virus protein VP39"/>
    <property type="match status" value="1"/>
</dbReference>
<dbReference type="EMBL" id="KF900484">
    <property type="protein sequence ID" value="AIE96619.1"/>
    <property type="molecule type" value="Genomic_DNA"/>
</dbReference>
<dbReference type="Pfam" id="PF13489">
    <property type="entry name" value="Methyltransf_23"/>
    <property type="match status" value="1"/>
</dbReference>
<protein>
    <recommendedName>
        <fullName evidence="2">Methyltransferase type 11</fullName>
    </recommendedName>
</protein>
<evidence type="ECO:0008006" key="2">
    <source>
        <dbReference type="Google" id="ProtNLM"/>
    </source>
</evidence>